<dbReference type="InterPro" id="IPR049445">
    <property type="entry name" value="TetR_SbtR-like_C"/>
</dbReference>
<reference evidence="7" key="1">
    <citation type="journal article" date="2019" name="Int. J. Syst. Evol. Microbiol.">
        <title>The Global Catalogue of Microorganisms (GCM) 10K type strain sequencing project: providing services to taxonomists for standard genome sequencing and annotation.</title>
        <authorList>
            <consortium name="The Broad Institute Genomics Platform"/>
            <consortium name="The Broad Institute Genome Sequencing Center for Infectious Disease"/>
            <person name="Wu L."/>
            <person name="Ma J."/>
        </authorList>
    </citation>
    <scope>NUCLEOTIDE SEQUENCE [LARGE SCALE GENOMIC DNA]</scope>
    <source>
        <strain evidence="7">JCM 18123</strain>
    </source>
</reference>
<dbReference type="EMBL" id="BAABIK010000066">
    <property type="protein sequence ID" value="GAA4959537.1"/>
    <property type="molecule type" value="Genomic_DNA"/>
</dbReference>
<evidence type="ECO:0000313" key="6">
    <source>
        <dbReference type="EMBL" id="GAA4959537.1"/>
    </source>
</evidence>
<accession>A0ABP9H403</accession>
<dbReference type="Pfam" id="PF00440">
    <property type="entry name" value="TetR_N"/>
    <property type="match status" value="1"/>
</dbReference>
<dbReference type="PANTHER" id="PTHR30055:SF234">
    <property type="entry name" value="HTH-TYPE TRANSCRIPTIONAL REGULATOR BETI"/>
    <property type="match status" value="1"/>
</dbReference>
<dbReference type="PANTHER" id="PTHR30055">
    <property type="entry name" value="HTH-TYPE TRANSCRIPTIONAL REGULATOR RUTR"/>
    <property type="match status" value="1"/>
</dbReference>
<comment type="caution">
    <text evidence="6">The sequence shown here is derived from an EMBL/GenBank/DDBJ whole genome shotgun (WGS) entry which is preliminary data.</text>
</comment>
<keyword evidence="7" id="KW-1185">Reference proteome</keyword>
<dbReference type="InterPro" id="IPR009057">
    <property type="entry name" value="Homeodomain-like_sf"/>
</dbReference>
<keyword evidence="2 4" id="KW-0238">DNA-binding</keyword>
<name>A0ABP9H403_9ACTN</name>
<dbReference type="InterPro" id="IPR036271">
    <property type="entry name" value="Tet_transcr_reg_TetR-rel_C_sf"/>
</dbReference>
<dbReference type="SUPFAM" id="SSF48498">
    <property type="entry name" value="Tetracyclin repressor-like, C-terminal domain"/>
    <property type="match status" value="1"/>
</dbReference>
<proteinExistence type="predicted"/>
<evidence type="ECO:0000256" key="3">
    <source>
        <dbReference type="ARBA" id="ARBA00023163"/>
    </source>
</evidence>
<dbReference type="SUPFAM" id="SSF46689">
    <property type="entry name" value="Homeodomain-like"/>
    <property type="match status" value="1"/>
</dbReference>
<evidence type="ECO:0000259" key="5">
    <source>
        <dbReference type="PROSITE" id="PS50977"/>
    </source>
</evidence>
<feature type="domain" description="HTH tetR-type" evidence="5">
    <location>
        <begin position="13"/>
        <end position="72"/>
    </location>
</feature>
<protein>
    <submittedName>
        <fullName evidence="6">TetR/AcrR family transcriptional regulator</fullName>
    </submittedName>
</protein>
<dbReference type="Proteomes" id="UP001499993">
    <property type="component" value="Unassembled WGS sequence"/>
</dbReference>
<dbReference type="InterPro" id="IPR050109">
    <property type="entry name" value="HTH-type_TetR-like_transc_reg"/>
</dbReference>
<dbReference type="PROSITE" id="PS50977">
    <property type="entry name" value="HTH_TETR_2"/>
    <property type="match status" value="1"/>
</dbReference>
<feature type="DNA-binding region" description="H-T-H motif" evidence="4">
    <location>
        <begin position="35"/>
        <end position="54"/>
    </location>
</feature>
<dbReference type="PRINTS" id="PR00455">
    <property type="entry name" value="HTHTETR"/>
</dbReference>
<keyword evidence="3" id="KW-0804">Transcription</keyword>
<evidence type="ECO:0000313" key="7">
    <source>
        <dbReference type="Proteomes" id="UP001499993"/>
    </source>
</evidence>
<evidence type="ECO:0000256" key="1">
    <source>
        <dbReference type="ARBA" id="ARBA00023015"/>
    </source>
</evidence>
<dbReference type="Gene3D" id="1.10.357.10">
    <property type="entry name" value="Tetracycline Repressor, domain 2"/>
    <property type="match status" value="1"/>
</dbReference>
<evidence type="ECO:0000256" key="2">
    <source>
        <dbReference type="ARBA" id="ARBA00023125"/>
    </source>
</evidence>
<dbReference type="Pfam" id="PF21597">
    <property type="entry name" value="TetR_C_43"/>
    <property type="match status" value="1"/>
</dbReference>
<gene>
    <name evidence="6" type="ORF">GCM10023224_51740</name>
</gene>
<evidence type="ECO:0000256" key="4">
    <source>
        <dbReference type="PROSITE-ProRule" id="PRU00335"/>
    </source>
</evidence>
<keyword evidence="1" id="KW-0805">Transcription regulation</keyword>
<dbReference type="InterPro" id="IPR001647">
    <property type="entry name" value="HTH_TetR"/>
</dbReference>
<sequence length="210" mass="22666">MNETGPGLRADARRNREKLVATARTVIAERGTAFSLDEVARRAGVGVGTVYRRFSDREALVQAVALEDFRRVAACARAAEAEEGTGWDALRRFVGEAGSDLLLAGRLSAWFVAAWDSLRADPENLRLRRSLMEVLDRMVSRAQQEGAVRRDVTGGDVALLLARVLRPLPGLSEGLDDPERHLAVVLDGLRPVPAADPPLPGRPPASGELG</sequence>
<organism evidence="6 7">
    <name type="scientific">Streptomonospora halophila</name>
    <dbReference type="NCBI Taxonomy" id="427369"/>
    <lineage>
        <taxon>Bacteria</taxon>
        <taxon>Bacillati</taxon>
        <taxon>Actinomycetota</taxon>
        <taxon>Actinomycetes</taxon>
        <taxon>Streptosporangiales</taxon>
        <taxon>Nocardiopsidaceae</taxon>
        <taxon>Streptomonospora</taxon>
    </lineage>
</organism>